<keyword evidence="1" id="KW-0472">Membrane</keyword>
<keyword evidence="1" id="KW-0812">Transmembrane</keyword>
<evidence type="ECO:0000313" key="3">
    <source>
        <dbReference type="Proteomes" id="UP000516134"/>
    </source>
</evidence>
<gene>
    <name evidence="2" type="ORF">H9L15_08000</name>
</gene>
<keyword evidence="1" id="KW-1133">Transmembrane helix</keyword>
<feature type="transmembrane region" description="Helical" evidence="1">
    <location>
        <begin position="63"/>
        <end position="81"/>
    </location>
</feature>
<evidence type="ECO:0008006" key="4">
    <source>
        <dbReference type="Google" id="ProtNLM"/>
    </source>
</evidence>
<feature type="transmembrane region" description="Helical" evidence="1">
    <location>
        <begin position="93"/>
        <end position="111"/>
    </location>
</feature>
<reference evidence="2 3" key="1">
    <citation type="submission" date="2020-08" db="EMBL/GenBank/DDBJ databases">
        <title>Genome sequence of Sphingomonas daechungensis KACC 18115T.</title>
        <authorList>
            <person name="Hyun D.-W."/>
            <person name="Bae J.-W."/>
        </authorList>
    </citation>
    <scope>NUCLEOTIDE SEQUENCE [LARGE SCALE GENOMIC DNA]</scope>
    <source>
        <strain evidence="2 3">KACC 18115</strain>
    </source>
</reference>
<organism evidence="2 3">
    <name type="scientific">Sphingomonas daechungensis</name>
    <dbReference type="NCBI Taxonomy" id="1176646"/>
    <lineage>
        <taxon>Bacteria</taxon>
        <taxon>Pseudomonadati</taxon>
        <taxon>Pseudomonadota</taxon>
        <taxon>Alphaproteobacteria</taxon>
        <taxon>Sphingomonadales</taxon>
        <taxon>Sphingomonadaceae</taxon>
        <taxon>Sphingomonas</taxon>
    </lineage>
</organism>
<name>A0ABX6SXG8_9SPHN</name>
<keyword evidence="3" id="KW-1185">Reference proteome</keyword>
<dbReference type="RefSeq" id="WP_187713729.1">
    <property type="nucleotide sequence ID" value="NZ_BAABJC010000001.1"/>
</dbReference>
<dbReference type="Proteomes" id="UP000516134">
    <property type="component" value="Chromosome"/>
</dbReference>
<proteinExistence type="predicted"/>
<accession>A0ABX6SXG8</accession>
<dbReference type="EMBL" id="CP060780">
    <property type="protein sequence ID" value="QNP42296.1"/>
    <property type="molecule type" value="Genomic_DNA"/>
</dbReference>
<protein>
    <recommendedName>
        <fullName evidence="4">DUF805 domain-containing protein</fullName>
    </recommendedName>
</protein>
<evidence type="ECO:0000256" key="1">
    <source>
        <dbReference type="SAM" id="Phobius"/>
    </source>
</evidence>
<evidence type="ECO:0000313" key="2">
    <source>
        <dbReference type="EMBL" id="QNP42296.1"/>
    </source>
</evidence>
<sequence>MRDLIEGLGGRQEYRLASFALISGLILSLNLSQSWALLAFAIGGLSYVALVLLTYFRLQDASLSGWWLLPMILVFHVGPRWELGSWAWGSITFYPSGFIFLVPVIIGWFAATRNPDALPK</sequence>
<feature type="transmembrane region" description="Helical" evidence="1">
    <location>
        <begin position="35"/>
        <end position="56"/>
    </location>
</feature>